<dbReference type="InterPro" id="IPR002893">
    <property type="entry name" value="Znf_MYND"/>
</dbReference>
<dbReference type="HOGENOM" id="CLU_069197_0_0_1"/>
<gene>
    <name evidence="6" type="ORF">SETTUDRAFT_107644</name>
</gene>
<dbReference type="Gene3D" id="6.10.140.2220">
    <property type="match status" value="1"/>
</dbReference>
<proteinExistence type="predicted"/>
<keyword evidence="7" id="KW-1185">Reference proteome</keyword>
<evidence type="ECO:0000256" key="4">
    <source>
        <dbReference type="PROSITE-ProRule" id="PRU00134"/>
    </source>
</evidence>
<dbReference type="EMBL" id="KB908537">
    <property type="protein sequence ID" value="EOA88425.1"/>
    <property type="molecule type" value="Genomic_DNA"/>
</dbReference>
<evidence type="ECO:0000256" key="1">
    <source>
        <dbReference type="ARBA" id="ARBA00022723"/>
    </source>
</evidence>
<keyword evidence="3" id="KW-0862">Zinc</keyword>
<organism evidence="6 7">
    <name type="scientific">Exserohilum turcicum (strain 28A)</name>
    <name type="common">Northern leaf blight fungus</name>
    <name type="synonym">Setosphaeria turcica</name>
    <dbReference type="NCBI Taxonomy" id="671987"/>
    <lineage>
        <taxon>Eukaryota</taxon>
        <taxon>Fungi</taxon>
        <taxon>Dikarya</taxon>
        <taxon>Ascomycota</taxon>
        <taxon>Pezizomycotina</taxon>
        <taxon>Dothideomycetes</taxon>
        <taxon>Pleosporomycetidae</taxon>
        <taxon>Pleosporales</taxon>
        <taxon>Pleosporineae</taxon>
        <taxon>Pleosporaceae</taxon>
        <taxon>Exserohilum</taxon>
    </lineage>
</organism>
<evidence type="ECO:0000259" key="5">
    <source>
        <dbReference type="PROSITE" id="PS50865"/>
    </source>
</evidence>
<dbReference type="STRING" id="671987.R0IUE4"/>
<evidence type="ECO:0000256" key="2">
    <source>
        <dbReference type="ARBA" id="ARBA00022771"/>
    </source>
</evidence>
<keyword evidence="1" id="KW-0479">Metal-binding</keyword>
<evidence type="ECO:0000313" key="6">
    <source>
        <dbReference type="EMBL" id="EOA88425.1"/>
    </source>
</evidence>
<dbReference type="Proteomes" id="UP000016935">
    <property type="component" value="Unassembled WGS sequence"/>
</dbReference>
<reference evidence="6 7" key="2">
    <citation type="journal article" date="2013" name="PLoS Genet.">
        <title>Comparative genome structure, secondary metabolite, and effector coding capacity across Cochliobolus pathogens.</title>
        <authorList>
            <person name="Condon B.J."/>
            <person name="Leng Y."/>
            <person name="Wu D."/>
            <person name="Bushley K.E."/>
            <person name="Ohm R.A."/>
            <person name="Otillar R."/>
            <person name="Martin J."/>
            <person name="Schackwitz W."/>
            <person name="Grimwood J."/>
            <person name="MohdZainudin N."/>
            <person name="Xue C."/>
            <person name="Wang R."/>
            <person name="Manning V.A."/>
            <person name="Dhillon B."/>
            <person name="Tu Z.J."/>
            <person name="Steffenson B.J."/>
            <person name="Salamov A."/>
            <person name="Sun H."/>
            <person name="Lowry S."/>
            <person name="LaButti K."/>
            <person name="Han J."/>
            <person name="Copeland A."/>
            <person name="Lindquist E."/>
            <person name="Barry K."/>
            <person name="Schmutz J."/>
            <person name="Baker S.E."/>
            <person name="Ciuffetti L.M."/>
            <person name="Grigoriev I.V."/>
            <person name="Zhong S."/>
            <person name="Turgeon B.G."/>
        </authorList>
    </citation>
    <scope>NUCLEOTIDE SEQUENCE [LARGE SCALE GENOMIC DNA]</scope>
    <source>
        <strain evidence="7">28A</strain>
    </source>
</reference>
<evidence type="ECO:0000256" key="3">
    <source>
        <dbReference type="ARBA" id="ARBA00022833"/>
    </source>
</evidence>
<dbReference type="OrthoDB" id="432970at2759"/>
<dbReference type="eggNOG" id="ENOG502SMB7">
    <property type="taxonomic scope" value="Eukaryota"/>
</dbReference>
<dbReference type="AlphaFoldDB" id="R0IUE4"/>
<dbReference type="SUPFAM" id="SSF144232">
    <property type="entry name" value="HIT/MYND zinc finger-like"/>
    <property type="match status" value="1"/>
</dbReference>
<protein>
    <recommendedName>
        <fullName evidence="5">MYND-type domain-containing protein</fullName>
    </recommendedName>
</protein>
<dbReference type="PROSITE" id="PS50865">
    <property type="entry name" value="ZF_MYND_2"/>
    <property type="match status" value="1"/>
</dbReference>
<sequence length="345" mass="39484">MTDPTCALCGNPTSTKCGACESTTYSRYYCSKDCQVKDWPDHKTECKEHQILYLEKPLKRIAEIVQQAYYDFRMNTWDTPITRVVEGDSVLILQDELLRDEEKFFVKFPGHLTESERTKKTMLCSWIYKETTAWMYNLILGLVKGLDVKLEEATVDLGTISRMVTAFTPVGDRHDNWPDYFHNVLFVSSTKPKKKWVIDMAGAQYGIYNAFWDWTDYKTYYGVKVQAAYPFGTNRDLLKERAKARGNPFMTFGVVGIVAAQLDVAIEKWVESRGMSLAQMIALDEDAYEEAKKSLLESMDSAVSSYVATNDFDAEFKAAKDYERMNPGRSGIECQAIDAVFYKGR</sequence>
<accession>R0IUE4</accession>
<name>R0IUE4_EXST2</name>
<keyword evidence="2 4" id="KW-0863">Zinc-finger</keyword>
<dbReference type="RefSeq" id="XP_008023852.1">
    <property type="nucleotide sequence ID" value="XM_008025661.1"/>
</dbReference>
<dbReference type="GO" id="GO:0008270">
    <property type="term" value="F:zinc ion binding"/>
    <property type="evidence" value="ECO:0007669"/>
    <property type="project" value="UniProtKB-KW"/>
</dbReference>
<evidence type="ECO:0000313" key="7">
    <source>
        <dbReference type="Proteomes" id="UP000016935"/>
    </source>
</evidence>
<dbReference type="GeneID" id="19395246"/>
<reference evidence="6 7" key="1">
    <citation type="journal article" date="2012" name="PLoS Pathog.">
        <title>Diverse lifestyles and strategies of plant pathogenesis encoded in the genomes of eighteen Dothideomycetes fungi.</title>
        <authorList>
            <person name="Ohm R.A."/>
            <person name="Feau N."/>
            <person name="Henrissat B."/>
            <person name="Schoch C.L."/>
            <person name="Horwitz B.A."/>
            <person name="Barry K.W."/>
            <person name="Condon B.J."/>
            <person name="Copeland A.C."/>
            <person name="Dhillon B."/>
            <person name="Glaser F."/>
            <person name="Hesse C.N."/>
            <person name="Kosti I."/>
            <person name="LaButti K."/>
            <person name="Lindquist E.A."/>
            <person name="Lucas S."/>
            <person name="Salamov A.A."/>
            <person name="Bradshaw R.E."/>
            <person name="Ciuffetti L."/>
            <person name="Hamelin R.C."/>
            <person name="Kema G.H.J."/>
            <person name="Lawrence C."/>
            <person name="Scott J.A."/>
            <person name="Spatafora J.W."/>
            <person name="Turgeon B.G."/>
            <person name="de Wit P.J.G.M."/>
            <person name="Zhong S."/>
            <person name="Goodwin S.B."/>
            <person name="Grigoriev I.V."/>
        </authorList>
    </citation>
    <scope>NUCLEOTIDE SEQUENCE [LARGE SCALE GENOMIC DNA]</scope>
    <source>
        <strain evidence="7">28A</strain>
    </source>
</reference>
<feature type="domain" description="MYND-type" evidence="5">
    <location>
        <begin position="6"/>
        <end position="46"/>
    </location>
</feature>
<dbReference type="Pfam" id="PF01753">
    <property type="entry name" value="zf-MYND"/>
    <property type="match status" value="1"/>
</dbReference>